<dbReference type="PANTHER" id="PTHR43767">
    <property type="entry name" value="LONG-CHAIN-FATTY-ACID--COA LIGASE"/>
    <property type="match status" value="1"/>
</dbReference>
<dbReference type="InterPro" id="IPR000873">
    <property type="entry name" value="AMP-dep_synth/lig_dom"/>
</dbReference>
<dbReference type="AlphaFoldDB" id="A0A2T0LAQ9"/>
<evidence type="ECO:0000313" key="3">
    <source>
        <dbReference type="EMBL" id="PRX38950.1"/>
    </source>
</evidence>
<evidence type="ECO:0000313" key="4">
    <source>
        <dbReference type="Proteomes" id="UP000237797"/>
    </source>
</evidence>
<dbReference type="SUPFAM" id="SSF56801">
    <property type="entry name" value="Acetyl-CoA synthetase-like"/>
    <property type="match status" value="1"/>
</dbReference>
<dbReference type="Pfam" id="PF00501">
    <property type="entry name" value="AMP-binding"/>
    <property type="match status" value="1"/>
</dbReference>
<dbReference type="EMBL" id="PVNE01000032">
    <property type="protein sequence ID" value="PRX38950.1"/>
    <property type="molecule type" value="Genomic_DNA"/>
</dbReference>
<name>A0A2T0LAQ9_9BACL</name>
<keyword evidence="4" id="KW-1185">Reference proteome</keyword>
<evidence type="ECO:0000259" key="2">
    <source>
        <dbReference type="Pfam" id="PF00501"/>
    </source>
</evidence>
<dbReference type="InterPro" id="IPR050237">
    <property type="entry name" value="ATP-dep_AMP-bd_enzyme"/>
</dbReference>
<dbReference type="Proteomes" id="UP000237797">
    <property type="component" value="Unassembled WGS sequence"/>
</dbReference>
<accession>A0A2T0LAQ9</accession>
<comment type="caution">
    <text evidence="3">The sequence shown here is derived from an EMBL/GenBank/DDBJ whole genome shotgun (WGS) entry which is preliminary data.</text>
</comment>
<evidence type="ECO:0000256" key="1">
    <source>
        <dbReference type="SAM" id="MobiDB-lite"/>
    </source>
</evidence>
<organism evidence="3 4">
    <name type="scientific">Planifilum fimeticola</name>
    <dbReference type="NCBI Taxonomy" id="201975"/>
    <lineage>
        <taxon>Bacteria</taxon>
        <taxon>Bacillati</taxon>
        <taxon>Bacillota</taxon>
        <taxon>Bacilli</taxon>
        <taxon>Bacillales</taxon>
        <taxon>Thermoactinomycetaceae</taxon>
        <taxon>Planifilum</taxon>
    </lineage>
</organism>
<gene>
    <name evidence="3" type="ORF">CLV97_1322</name>
</gene>
<feature type="compositionally biased region" description="Basic and acidic residues" evidence="1">
    <location>
        <begin position="69"/>
        <end position="80"/>
    </location>
</feature>
<dbReference type="PANTHER" id="PTHR43767:SF1">
    <property type="entry name" value="NONRIBOSOMAL PEPTIDE SYNTHASE PES1 (EUROFUNG)-RELATED"/>
    <property type="match status" value="1"/>
</dbReference>
<feature type="domain" description="AMP-dependent synthetase/ligase" evidence="2">
    <location>
        <begin position="12"/>
        <end position="69"/>
    </location>
</feature>
<protein>
    <submittedName>
        <fullName evidence="3">AMP-binding enzyme</fullName>
    </submittedName>
</protein>
<feature type="region of interest" description="Disordered" evidence="1">
    <location>
        <begin position="69"/>
        <end position="89"/>
    </location>
</feature>
<sequence length="89" mass="10247">MITPLTPLDWKRRAVKYYPEKVAVIDGEKRLTYKQFDERVNRLSNALLSAGIGKGDHVALIMTNTHQMLERHRTDRRGGRSGELSAVRR</sequence>
<dbReference type="Gene3D" id="3.40.50.980">
    <property type="match status" value="1"/>
</dbReference>
<reference evidence="3 4" key="1">
    <citation type="submission" date="2018-03" db="EMBL/GenBank/DDBJ databases">
        <title>Genomic Encyclopedia of Archaeal and Bacterial Type Strains, Phase II (KMG-II): from individual species to whole genera.</title>
        <authorList>
            <person name="Goeker M."/>
        </authorList>
    </citation>
    <scope>NUCLEOTIDE SEQUENCE [LARGE SCALE GENOMIC DNA]</scope>
    <source>
        <strain evidence="3 4">DSM 44946</strain>
    </source>
</reference>
<proteinExistence type="predicted"/>